<dbReference type="PANTHER" id="PTHR41328:SF2">
    <property type="entry name" value="TERMINASE SMALL SUBUNIT"/>
    <property type="match status" value="1"/>
</dbReference>
<dbReference type="PANTHER" id="PTHR41328">
    <property type="entry name" value="TERMINASE SMALL SUBUNIT-RELATED"/>
    <property type="match status" value="1"/>
</dbReference>
<dbReference type="AlphaFoldDB" id="A0A1B8HQN2"/>
<sequence>MARPDWSELQKQFLSDYAATGISPKEWCESQGLKYTTAKRYIKAANKTANSQIKSSAKSLAEDRSLTPQQKKFIVEYLIDGNATQAAIRAGYSEKTAQEQGYQLLRKASVANEIANQQKQSLSRTLIDADDVLAKAWNLATFDANELSQYRVGCCHHCWGADHNYQWSYSEYQKALTKASARGQDAPDCSGGTDFNLTLDPNPDCPVCGGEGMGRVYMHDTRKLSASARLAYSGTKVTQNGIEILSISRERMFEMIMKRIGLADSETAQKLQYLEMTRRELEIEKLRREIDTDKEQPITRMEVVIVGENGTDNADTSAG</sequence>
<evidence type="ECO:0000256" key="2">
    <source>
        <dbReference type="ARBA" id="ARBA00023219"/>
    </source>
</evidence>
<dbReference type="InterPro" id="IPR005335">
    <property type="entry name" value="Terminase_ssu"/>
</dbReference>
<evidence type="ECO:0000313" key="4">
    <source>
        <dbReference type="Proteomes" id="UP000092247"/>
    </source>
</evidence>
<dbReference type="InterPro" id="IPR052404">
    <property type="entry name" value="SPP1-like_terminase"/>
</dbReference>
<dbReference type="GO" id="GO:0051276">
    <property type="term" value="P:chromosome organization"/>
    <property type="evidence" value="ECO:0007669"/>
    <property type="project" value="InterPro"/>
</dbReference>
<name>A0A1B8HQN2_9GAMM</name>
<evidence type="ECO:0000313" key="3">
    <source>
        <dbReference type="EMBL" id="OBU11703.1"/>
    </source>
</evidence>
<dbReference type="InterPro" id="IPR038713">
    <property type="entry name" value="Terminase_Gp1_N_sf"/>
</dbReference>
<proteinExistence type="predicted"/>
<evidence type="ECO:0000256" key="1">
    <source>
        <dbReference type="ARBA" id="ARBA00022612"/>
    </source>
</evidence>
<organism evidence="3 4">
    <name type="scientific">Morganella psychrotolerans</name>
    <dbReference type="NCBI Taxonomy" id="368603"/>
    <lineage>
        <taxon>Bacteria</taxon>
        <taxon>Pseudomonadati</taxon>
        <taxon>Pseudomonadota</taxon>
        <taxon>Gammaproteobacteria</taxon>
        <taxon>Enterobacterales</taxon>
        <taxon>Morganellaceae</taxon>
        <taxon>Morganella</taxon>
    </lineage>
</organism>
<dbReference type="Proteomes" id="UP000092247">
    <property type="component" value="Unassembled WGS sequence"/>
</dbReference>
<accession>A0A1B8HQN2</accession>
<reference evidence="3 4" key="1">
    <citation type="submission" date="2016-06" db="EMBL/GenBank/DDBJ databases">
        <authorList>
            <person name="Kjaerup R.B."/>
            <person name="Dalgaard T.S."/>
            <person name="Juul-Madsen H.R."/>
        </authorList>
    </citation>
    <scope>NUCLEOTIDE SEQUENCE [LARGE SCALE GENOMIC DNA]</scope>
    <source>
        <strain evidence="3 4">GCSL-Mp3</strain>
    </source>
</reference>
<comment type="caution">
    <text evidence="3">The sequence shown here is derived from an EMBL/GenBank/DDBJ whole genome shotgun (WGS) entry which is preliminary data.</text>
</comment>
<dbReference type="RefSeq" id="WP_067421156.1">
    <property type="nucleotide sequence ID" value="NZ_LZEX01000001.1"/>
</dbReference>
<keyword evidence="1" id="KW-1188">Viral release from host cell</keyword>
<dbReference type="Gene3D" id="1.10.10.1400">
    <property type="entry name" value="Terminase, small subunit, N-terminal DNA-binding domain, HTH motif"/>
    <property type="match status" value="1"/>
</dbReference>
<keyword evidence="2" id="KW-0231">Viral genome packaging</keyword>
<gene>
    <name evidence="3" type="ORF">AYY17_03090</name>
</gene>
<dbReference type="Pfam" id="PF03592">
    <property type="entry name" value="Terminase_2"/>
    <property type="match status" value="1"/>
</dbReference>
<dbReference type="EMBL" id="LZEX01000001">
    <property type="protein sequence ID" value="OBU11703.1"/>
    <property type="molecule type" value="Genomic_DNA"/>
</dbReference>
<protein>
    <submittedName>
        <fullName evidence="3">Terminase small subunit</fullName>
    </submittedName>
</protein>